<dbReference type="Pfam" id="PF00172">
    <property type="entry name" value="Zn_clus"/>
    <property type="match status" value="1"/>
</dbReference>
<dbReference type="SMART" id="SM00906">
    <property type="entry name" value="Fungal_trans"/>
    <property type="match status" value="1"/>
</dbReference>
<dbReference type="InterPro" id="IPR007219">
    <property type="entry name" value="XnlR_reg_dom"/>
</dbReference>
<dbReference type="CDD" id="cd00067">
    <property type="entry name" value="GAL4"/>
    <property type="match status" value="1"/>
</dbReference>
<dbReference type="InterPro" id="IPR001138">
    <property type="entry name" value="Zn2Cys6_DnaBD"/>
</dbReference>
<dbReference type="Proteomes" id="UP000184330">
    <property type="component" value="Unassembled WGS sequence"/>
</dbReference>
<dbReference type="AlphaFoldDB" id="A0A1L7WX21"/>
<dbReference type="GO" id="GO:0003677">
    <property type="term" value="F:DNA binding"/>
    <property type="evidence" value="ECO:0007669"/>
    <property type="project" value="InterPro"/>
</dbReference>
<sequence length="516" mass="57828">MTDNRSIVSQTAPTVCEPCKRRKKSCNKALPACGRCSRLLVKCWYTDPEQNGSGSKSGERVTVLPPLVDVIPGFSTSIPTSVTKLWDCNLNGVRTMSPSQSFSVDDQVSMQVHRLLSAISRKRGYVHIFCDTYFRTFNQSLPVVDEEVFYWRLENGDVGLNSHFSTLLLGMFLITHLTPRPGICKSESGDELYLTLKSIWSLLQGTGKVTFELVQLGILIASWELAQALHQDSWLTIGSCIRMAQILGLHTCVRQVPPTGDEGVIFETRRCIWWCLVILERIINLEYMDNKLPFASAAPRADDYLPRVPLKDGINYRVKNEMLLPEDVDLSYPGIEDRGSTRFGSFAAAIQMTYLSDLVTQHILDESKSPARREADAAKLDIALQNFSGACIPPPGKANGKYCGPYAIRTSAVFSLHLHEMDLATQSGNTEGIARATSALLSAARIIIYATKQSSQGVPFDFDGCAFWAHRIPVISAITFIQFAERDENWEGDLEVLKRHLRYYSPRYRLYGMFLR</sequence>
<protein>
    <recommendedName>
        <fullName evidence="3">Zn(2)-C6 fungal-type domain-containing protein</fullName>
    </recommendedName>
</protein>
<accession>A0A1L7WX21</accession>
<dbReference type="PROSITE" id="PS00463">
    <property type="entry name" value="ZN2_CY6_FUNGAL_1"/>
    <property type="match status" value="1"/>
</dbReference>
<keyword evidence="1" id="KW-0479">Metal-binding</keyword>
<dbReference type="InterPro" id="IPR036864">
    <property type="entry name" value="Zn2-C6_fun-type_DNA-bd_sf"/>
</dbReference>
<dbReference type="SMART" id="SM00066">
    <property type="entry name" value="GAL4"/>
    <property type="match status" value="1"/>
</dbReference>
<feature type="domain" description="Zn(2)-C6 fungal-type" evidence="3">
    <location>
        <begin position="15"/>
        <end position="45"/>
    </location>
</feature>
<dbReference type="PANTHER" id="PTHR46910">
    <property type="entry name" value="TRANSCRIPTION FACTOR PDR1"/>
    <property type="match status" value="1"/>
</dbReference>
<dbReference type="SUPFAM" id="SSF57701">
    <property type="entry name" value="Zn2/Cys6 DNA-binding domain"/>
    <property type="match status" value="1"/>
</dbReference>
<dbReference type="GO" id="GO:0008270">
    <property type="term" value="F:zinc ion binding"/>
    <property type="evidence" value="ECO:0007669"/>
    <property type="project" value="InterPro"/>
</dbReference>
<gene>
    <name evidence="4" type="ORF">PAC_07204</name>
</gene>
<dbReference type="OrthoDB" id="3862662at2759"/>
<keyword evidence="2" id="KW-0539">Nucleus</keyword>
<organism evidence="4 5">
    <name type="scientific">Phialocephala subalpina</name>
    <dbReference type="NCBI Taxonomy" id="576137"/>
    <lineage>
        <taxon>Eukaryota</taxon>
        <taxon>Fungi</taxon>
        <taxon>Dikarya</taxon>
        <taxon>Ascomycota</taxon>
        <taxon>Pezizomycotina</taxon>
        <taxon>Leotiomycetes</taxon>
        <taxon>Helotiales</taxon>
        <taxon>Mollisiaceae</taxon>
        <taxon>Phialocephala</taxon>
        <taxon>Phialocephala fortinii species complex</taxon>
    </lineage>
</organism>
<reference evidence="4 5" key="1">
    <citation type="submission" date="2016-03" db="EMBL/GenBank/DDBJ databases">
        <authorList>
            <person name="Ploux O."/>
        </authorList>
    </citation>
    <scope>NUCLEOTIDE SEQUENCE [LARGE SCALE GENOMIC DNA]</scope>
    <source>
        <strain evidence="4 5">UAMH 11012</strain>
    </source>
</reference>
<dbReference type="PANTHER" id="PTHR46910:SF11">
    <property type="entry name" value="ZN(2)-C6 FUNGAL-TYPE DOMAIN-CONTAINING PROTEIN"/>
    <property type="match status" value="1"/>
</dbReference>
<evidence type="ECO:0000313" key="5">
    <source>
        <dbReference type="Proteomes" id="UP000184330"/>
    </source>
</evidence>
<dbReference type="Pfam" id="PF04082">
    <property type="entry name" value="Fungal_trans"/>
    <property type="match status" value="1"/>
</dbReference>
<dbReference type="InterPro" id="IPR050987">
    <property type="entry name" value="AtrR-like"/>
</dbReference>
<dbReference type="GO" id="GO:0000981">
    <property type="term" value="F:DNA-binding transcription factor activity, RNA polymerase II-specific"/>
    <property type="evidence" value="ECO:0007669"/>
    <property type="project" value="InterPro"/>
</dbReference>
<evidence type="ECO:0000313" key="4">
    <source>
        <dbReference type="EMBL" id="CZR57315.1"/>
    </source>
</evidence>
<name>A0A1L7WX21_9HELO</name>
<dbReference type="PROSITE" id="PS50048">
    <property type="entry name" value="ZN2_CY6_FUNGAL_2"/>
    <property type="match status" value="1"/>
</dbReference>
<keyword evidence="5" id="KW-1185">Reference proteome</keyword>
<evidence type="ECO:0000256" key="2">
    <source>
        <dbReference type="ARBA" id="ARBA00023242"/>
    </source>
</evidence>
<dbReference type="CDD" id="cd12148">
    <property type="entry name" value="fungal_TF_MHR"/>
    <property type="match status" value="1"/>
</dbReference>
<evidence type="ECO:0000256" key="1">
    <source>
        <dbReference type="ARBA" id="ARBA00022723"/>
    </source>
</evidence>
<evidence type="ECO:0000259" key="3">
    <source>
        <dbReference type="PROSITE" id="PS50048"/>
    </source>
</evidence>
<proteinExistence type="predicted"/>
<dbReference type="Gene3D" id="4.10.240.10">
    <property type="entry name" value="Zn(2)-C6 fungal-type DNA-binding domain"/>
    <property type="match status" value="1"/>
</dbReference>
<dbReference type="EMBL" id="FJOG01000009">
    <property type="protein sequence ID" value="CZR57315.1"/>
    <property type="molecule type" value="Genomic_DNA"/>
</dbReference>
<dbReference type="GO" id="GO:0006351">
    <property type="term" value="P:DNA-templated transcription"/>
    <property type="evidence" value="ECO:0007669"/>
    <property type="project" value="InterPro"/>
</dbReference>